<accession>A0ACC1QUG1</accession>
<gene>
    <name evidence="1" type="ORF">NLG97_g4791</name>
</gene>
<reference evidence="1" key="1">
    <citation type="submission" date="2022-07" db="EMBL/GenBank/DDBJ databases">
        <title>Genome Sequence of Lecanicillium saksenae.</title>
        <authorList>
            <person name="Buettner E."/>
        </authorList>
    </citation>
    <scope>NUCLEOTIDE SEQUENCE</scope>
    <source>
        <strain evidence="1">VT-O1</strain>
    </source>
</reference>
<sequence>MTYLSSFFCGSPQKYKYTPLPRSSRTFRVAKLLPPEPALLPICEPTIRISLLECDTDTASPAFVDYDALSYAWDVPLHLERPNRRIIVESGDERFSMYIYRPLEVALLHFAAANAGNGESRYDIPIFIDQICINQEDDVEKAHQLPLMQDIYSQCRRAVIWLGPGTAYSDLWFRYVRDVCNDGILGGLLGPRVASVMRVFRAAIEPSVALTDPVELQDRADLVALIDRLASKYPIDAFLHVFQRTWFKRLWTIQEACLASDVVLVCGDERLCFDCFRAGCFFYNIQNGWWLHENTETVSKQELNTRNAAFHATEGFRRIFQERNSIHQLGYRKPLHELVISHSLVNEFKWKVGASLAQDRIYGLLGLTAVDDAVRRELGIHYDKTNQPAALIKAYTEATGLFLQQGQMEMLLFNQTPKKSIGLPSWTPDWAADLVLPVSWVALHQPIFAAGGSHDISYVKADAPKGTINIKGAMVGGIAAVGKATYTVDTHPQVTQQVEFGSVKPVFDEIDQFVKVALSPKGAAPKAEDSLEETMTWTSLRVCDSGRTARHLCSQLGSRESGMTRLQALRTSIAHLSGRVLRDNATKRAYSLLNIYATVGITPWYFDYYRSTTVLHRLARGPVPVARTIILALAELVDDATGICSAWAYFWLHTAWNYIKKRLARNVTLSVSKEHIQNAGLDPNAATGQDMTTFRTNLLLNTGRRVFRTEEGHVGMGPGEIQAGDVVTVVYGLSTPLVLRSKGKEWMLVGEAYCEGVMDGEAIGVNEREFVLV</sequence>
<evidence type="ECO:0000313" key="2">
    <source>
        <dbReference type="Proteomes" id="UP001148737"/>
    </source>
</evidence>
<keyword evidence="2" id="KW-1185">Reference proteome</keyword>
<organism evidence="1 2">
    <name type="scientific">Lecanicillium saksenae</name>
    <dbReference type="NCBI Taxonomy" id="468837"/>
    <lineage>
        <taxon>Eukaryota</taxon>
        <taxon>Fungi</taxon>
        <taxon>Dikarya</taxon>
        <taxon>Ascomycota</taxon>
        <taxon>Pezizomycotina</taxon>
        <taxon>Sordariomycetes</taxon>
        <taxon>Hypocreomycetidae</taxon>
        <taxon>Hypocreales</taxon>
        <taxon>Cordycipitaceae</taxon>
        <taxon>Lecanicillium</taxon>
    </lineage>
</organism>
<dbReference type="EMBL" id="JANAKD010000497">
    <property type="protein sequence ID" value="KAJ3493347.1"/>
    <property type="molecule type" value="Genomic_DNA"/>
</dbReference>
<name>A0ACC1QUG1_9HYPO</name>
<protein>
    <submittedName>
        <fullName evidence="1">Uncharacterized protein</fullName>
    </submittedName>
</protein>
<proteinExistence type="predicted"/>
<dbReference type="Proteomes" id="UP001148737">
    <property type="component" value="Unassembled WGS sequence"/>
</dbReference>
<comment type="caution">
    <text evidence="1">The sequence shown here is derived from an EMBL/GenBank/DDBJ whole genome shotgun (WGS) entry which is preliminary data.</text>
</comment>
<evidence type="ECO:0000313" key="1">
    <source>
        <dbReference type="EMBL" id="KAJ3493347.1"/>
    </source>
</evidence>